<feature type="non-terminal residue" evidence="3">
    <location>
        <position position="1"/>
    </location>
</feature>
<evidence type="ECO:0000256" key="1">
    <source>
        <dbReference type="ARBA" id="ARBA00006484"/>
    </source>
</evidence>
<sequence length="261" mass="26538">VPQLDNKTIVIVGGTTGLGLAAAKAFVGEGARVVLVGRNADNVSQAESALGQAARGLAGDATDSQTAAEAIGLAKREFGGFDGLYHVAGGSGRSMGDGPLHGISDDGWRQTIDLNLTSVFNSNRAALREFAALGRGGVILNMTSVLADSPAPRQFATHAYAAAKAGIVGLTKSAAAHYASQNIRVNAVAPALVATPMSGRAQANDEIMSFIKHKQPLDGGRIGVPEDLDGAAVFLMSDAAKFVTGQVLAVDGGWSVSEGIE</sequence>
<dbReference type="InterPro" id="IPR036291">
    <property type="entry name" value="NAD(P)-bd_dom_sf"/>
</dbReference>
<dbReference type="EMBL" id="UINC01006967">
    <property type="protein sequence ID" value="SVA30683.1"/>
    <property type="molecule type" value="Genomic_DNA"/>
</dbReference>
<gene>
    <name evidence="3" type="ORF">METZ01_LOCUS83537</name>
</gene>
<dbReference type="Gene3D" id="3.40.50.720">
    <property type="entry name" value="NAD(P)-binding Rossmann-like Domain"/>
    <property type="match status" value="1"/>
</dbReference>
<evidence type="ECO:0000313" key="3">
    <source>
        <dbReference type="EMBL" id="SVA30683.1"/>
    </source>
</evidence>
<keyword evidence="2" id="KW-0560">Oxidoreductase</keyword>
<proteinExistence type="inferred from homology"/>
<dbReference type="CDD" id="cd05233">
    <property type="entry name" value="SDR_c"/>
    <property type="match status" value="1"/>
</dbReference>
<organism evidence="3">
    <name type="scientific">marine metagenome</name>
    <dbReference type="NCBI Taxonomy" id="408172"/>
    <lineage>
        <taxon>unclassified sequences</taxon>
        <taxon>metagenomes</taxon>
        <taxon>ecological metagenomes</taxon>
    </lineage>
</organism>
<dbReference type="PROSITE" id="PS00061">
    <property type="entry name" value="ADH_SHORT"/>
    <property type="match status" value="1"/>
</dbReference>
<dbReference type="SUPFAM" id="SSF51735">
    <property type="entry name" value="NAD(P)-binding Rossmann-fold domains"/>
    <property type="match status" value="1"/>
</dbReference>
<dbReference type="FunFam" id="3.40.50.720:FF:000084">
    <property type="entry name" value="Short-chain dehydrogenase reductase"/>
    <property type="match status" value="1"/>
</dbReference>
<dbReference type="GO" id="GO:0016616">
    <property type="term" value="F:oxidoreductase activity, acting on the CH-OH group of donors, NAD or NADP as acceptor"/>
    <property type="evidence" value="ECO:0007669"/>
    <property type="project" value="TreeGrafter"/>
</dbReference>
<dbReference type="PRINTS" id="PR00080">
    <property type="entry name" value="SDRFAMILY"/>
</dbReference>
<dbReference type="PRINTS" id="PR00081">
    <property type="entry name" value="GDHRDH"/>
</dbReference>
<dbReference type="AlphaFoldDB" id="A0A381UUU0"/>
<dbReference type="Pfam" id="PF13561">
    <property type="entry name" value="adh_short_C2"/>
    <property type="match status" value="1"/>
</dbReference>
<evidence type="ECO:0000256" key="2">
    <source>
        <dbReference type="ARBA" id="ARBA00023002"/>
    </source>
</evidence>
<dbReference type="PANTHER" id="PTHR42760">
    <property type="entry name" value="SHORT-CHAIN DEHYDROGENASES/REDUCTASES FAMILY MEMBER"/>
    <property type="match status" value="1"/>
</dbReference>
<dbReference type="PANTHER" id="PTHR42760:SF133">
    <property type="entry name" value="3-OXOACYL-[ACYL-CARRIER-PROTEIN] REDUCTASE"/>
    <property type="match status" value="1"/>
</dbReference>
<accession>A0A381UUU0</accession>
<reference evidence="3" key="1">
    <citation type="submission" date="2018-05" db="EMBL/GenBank/DDBJ databases">
        <authorList>
            <person name="Lanie J.A."/>
            <person name="Ng W.-L."/>
            <person name="Kazmierczak K.M."/>
            <person name="Andrzejewski T.M."/>
            <person name="Davidsen T.M."/>
            <person name="Wayne K.J."/>
            <person name="Tettelin H."/>
            <person name="Glass J.I."/>
            <person name="Rusch D."/>
            <person name="Podicherti R."/>
            <person name="Tsui H.-C.T."/>
            <person name="Winkler M.E."/>
        </authorList>
    </citation>
    <scope>NUCLEOTIDE SEQUENCE</scope>
</reference>
<dbReference type="InterPro" id="IPR020904">
    <property type="entry name" value="Sc_DH/Rdtase_CS"/>
</dbReference>
<protein>
    <recommendedName>
        <fullName evidence="4">Short-chain dehydrogenase/reductase SDR</fullName>
    </recommendedName>
</protein>
<dbReference type="InterPro" id="IPR002347">
    <property type="entry name" value="SDR_fam"/>
</dbReference>
<comment type="similarity">
    <text evidence="1">Belongs to the short-chain dehydrogenases/reductases (SDR) family.</text>
</comment>
<name>A0A381UUU0_9ZZZZ</name>
<evidence type="ECO:0008006" key="4">
    <source>
        <dbReference type="Google" id="ProtNLM"/>
    </source>
</evidence>